<organism evidence="1 2">
    <name type="scientific">Xanthomonas vasicola pv. vasculorum</name>
    <dbReference type="NCBI Taxonomy" id="325776"/>
    <lineage>
        <taxon>Bacteria</taxon>
        <taxon>Pseudomonadati</taxon>
        <taxon>Pseudomonadota</taxon>
        <taxon>Gammaproteobacteria</taxon>
        <taxon>Lysobacterales</taxon>
        <taxon>Lysobacteraceae</taxon>
        <taxon>Xanthomonas</taxon>
    </lineage>
</organism>
<dbReference type="KEGG" id="xva:C7V42_02360"/>
<evidence type="ECO:0000313" key="1">
    <source>
        <dbReference type="EMBL" id="RNL04359.1"/>
    </source>
</evidence>
<accession>A0AAE8F951</accession>
<reference evidence="1 2" key="1">
    <citation type="submission" date="2018-03" db="EMBL/GenBank/DDBJ databases">
        <authorList>
            <person name="Wu G."/>
        </authorList>
    </citation>
    <scope>NUCLEOTIDE SEQUENCE [LARGE SCALE GENOMIC DNA]</scope>
    <source>
        <strain evidence="1 2">SAM-118</strain>
    </source>
</reference>
<name>A0AAE8F951_XANVA</name>
<proteinExistence type="predicted"/>
<dbReference type="Proteomes" id="UP000284283">
    <property type="component" value="Unassembled WGS sequence"/>
</dbReference>
<dbReference type="AlphaFoldDB" id="A0AAE8F951"/>
<sequence length="108" mass="11488">MLLLALVSSSAQAEPMISTKFISIVERAGAVLVVGNGLQTCVPLRYKRSVPGPNLKLNTPDNYQFYAMSTANCQPGTAMAGFYTTLGFQGENSATITIGLSNSGFSYR</sequence>
<dbReference type="EMBL" id="PYTT01000061">
    <property type="protein sequence ID" value="RNL04359.1"/>
    <property type="molecule type" value="Genomic_DNA"/>
</dbReference>
<evidence type="ECO:0000313" key="2">
    <source>
        <dbReference type="Proteomes" id="UP000284283"/>
    </source>
</evidence>
<gene>
    <name evidence="1" type="ORF">C9386_06325</name>
</gene>
<protein>
    <submittedName>
        <fullName evidence="1">Uncharacterized protein</fullName>
    </submittedName>
</protein>
<comment type="caution">
    <text evidence="1">The sequence shown here is derived from an EMBL/GenBank/DDBJ whole genome shotgun (WGS) entry which is preliminary data.</text>
</comment>